<dbReference type="PANTHER" id="PTHR38600">
    <property type="entry name" value="TRANSCRIPTIONAL REGULATORY PROTEIN"/>
    <property type="match status" value="1"/>
</dbReference>
<dbReference type="AlphaFoldDB" id="A0A5B8VIB3"/>
<evidence type="ECO:0000259" key="2">
    <source>
        <dbReference type="PROSITE" id="PS50987"/>
    </source>
</evidence>
<feature type="region of interest" description="Disordered" evidence="1">
    <location>
        <begin position="107"/>
        <end position="126"/>
    </location>
</feature>
<evidence type="ECO:0000256" key="1">
    <source>
        <dbReference type="SAM" id="MobiDB-lite"/>
    </source>
</evidence>
<dbReference type="Pfam" id="PF01022">
    <property type="entry name" value="HTH_5"/>
    <property type="match status" value="1"/>
</dbReference>
<dbReference type="KEGG" id="agi:FSB73_04400"/>
<evidence type="ECO:0000313" key="4">
    <source>
        <dbReference type="Proteomes" id="UP000321291"/>
    </source>
</evidence>
<dbReference type="SMART" id="SM00418">
    <property type="entry name" value="HTH_ARSR"/>
    <property type="match status" value="1"/>
</dbReference>
<protein>
    <submittedName>
        <fullName evidence="3">Winged helix-turn-helix transcriptional regulator</fullName>
    </submittedName>
</protein>
<reference evidence="3 4" key="1">
    <citation type="journal article" date="2017" name="Int. J. Syst. Evol. Microbiol.">
        <title>Arachidicoccus ginsenosidivorans sp. nov., with ginsenoside-converting activity isolated from ginseng cultivating soil.</title>
        <authorList>
            <person name="Siddiqi M.Z."/>
            <person name="Aslam Z."/>
            <person name="Im W.T."/>
        </authorList>
    </citation>
    <scope>NUCLEOTIDE SEQUENCE [LARGE SCALE GENOMIC DNA]</scope>
    <source>
        <strain evidence="3 4">Gsoil 809</strain>
    </source>
</reference>
<accession>A0A5B8VIB3</accession>
<dbReference type="InterPro" id="IPR036390">
    <property type="entry name" value="WH_DNA-bd_sf"/>
</dbReference>
<dbReference type="Gene3D" id="1.10.10.10">
    <property type="entry name" value="Winged helix-like DNA-binding domain superfamily/Winged helix DNA-binding domain"/>
    <property type="match status" value="1"/>
</dbReference>
<dbReference type="OrthoDB" id="9799175at2"/>
<dbReference type="InterPro" id="IPR036388">
    <property type="entry name" value="WH-like_DNA-bd_sf"/>
</dbReference>
<dbReference type="EMBL" id="CP042434">
    <property type="protein sequence ID" value="QEC71029.1"/>
    <property type="molecule type" value="Genomic_DNA"/>
</dbReference>
<dbReference type="Proteomes" id="UP000321291">
    <property type="component" value="Chromosome"/>
</dbReference>
<dbReference type="CDD" id="cd00090">
    <property type="entry name" value="HTH_ARSR"/>
    <property type="match status" value="1"/>
</dbReference>
<evidence type="ECO:0000313" key="3">
    <source>
        <dbReference type="EMBL" id="QEC71029.1"/>
    </source>
</evidence>
<feature type="domain" description="HTH arsR-type" evidence="2">
    <location>
        <begin position="1"/>
        <end position="90"/>
    </location>
</feature>
<dbReference type="SUPFAM" id="SSF46785">
    <property type="entry name" value="Winged helix' DNA-binding domain"/>
    <property type="match status" value="1"/>
</dbReference>
<gene>
    <name evidence="3" type="ORF">FSB73_04400</name>
</gene>
<dbReference type="InterPro" id="IPR011991">
    <property type="entry name" value="ArsR-like_HTH"/>
</dbReference>
<sequence>MKLRRDVFQALADPTRRAILLMVASQSMTAGAIAASFQVARPTISKHLAILQECSLLSSNKDGREIFYYVNAAKMKEVDDFLTPFRKMWEARFDQLEAVMKNYQKNQLENQANDQTQIQQGNRPSE</sequence>
<name>A0A5B8VIB3_9BACT</name>
<organism evidence="3 4">
    <name type="scientific">Arachidicoccus ginsenosidivorans</name>
    <dbReference type="NCBI Taxonomy" id="496057"/>
    <lineage>
        <taxon>Bacteria</taxon>
        <taxon>Pseudomonadati</taxon>
        <taxon>Bacteroidota</taxon>
        <taxon>Chitinophagia</taxon>
        <taxon>Chitinophagales</taxon>
        <taxon>Chitinophagaceae</taxon>
        <taxon>Arachidicoccus</taxon>
    </lineage>
</organism>
<proteinExistence type="predicted"/>
<dbReference type="GO" id="GO:0003700">
    <property type="term" value="F:DNA-binding transcription factor activity"/>
    <property type="evidence" value="ECO:0007669"/>
    <property type="project" value="InterPro"/>
</dbReference>
<dbReference type="NCBIfam" id="NF033788">
    <property type="entry name" value="HTH_metalloreg"/>
    <property type="match status" value="1"/>
</dbReference>
<dbReference type="RefSeq" id="WP_146780288.1">
    <property type="nucleotide sequence ID" value="NZ_CP042434.1"/>
</dbReference>
<dbReference type="PROSITE" id="PS50987">
    <property type="entry name" value="HTH_ARSR_2"/>
    <property type="match status" value="1"/>
</dbReference>
<dbReference type="InterPro" id="IPR001845">
    <property type="entry name" value="HTH_ArsR_DNA-bd_dom"/>
</dbReference>
<dbReference type="PRINTS" id="PR00778">
    <property type="entry name" value="HTHARSR"/>
</dbReference>
<keyword evidence="4" id="KW-1185">Reference proteome</keyword>
<dbReference type="PANTHER" id="PTHR38600:SF1">
    <property type="entry name" value="TRANSCRIPTIONAL REGULATORY PROTEIN"/>
    <property type="match status" value="1"/>
</dbReference>